<sequence>MERKKNNCIICEAYQAIEHT</sequence>
<dbReference type="EMBL" id="UOFF01000076">
    <property type="protein sequence ID" value="VAW55038.1"/>
    <property type="molecule type" value="Genomic_DNA"/>
</dbReference>
<proteinExistence type="predicted"/>
<organism evidence="1">
    <name type="scientific">hydrothermal vent metagenome</name>
    <dbReference type="NCBI Taxonomy" id="652676"/>
    <lineage>
        <taxon>unclassified sequences</taxon>
        <taxon>metagenomes</taxon>
        <taxon>ecological metagenomes</taxon>
    </lineage>
</organism>
<gene>
    <name evidence="1" type="ORF">MNBD_GAMMA07-2009</name>
</gene>
<accession>A0A3B0WG94</accession>
<dbReference type="AlphaFoldDB" id="A0A3B0WG94"/>
<feature type="non-terminal residue" evidence="1">
    <location>
        <position position="20"/>
    </location>
</feature>
<reference evidence="1" key="1">
    <citation type="submission" date="2018-06" db="EMBL/GenBank/DDBJ databases">
        <authorList>
            <person name="Zhirakovskaya E."/>
        </authorList>
    </citation>
    <scope>NUCLEOTIDE SEQUENCE</scope>
</reference>
<name>A0A3B0WG94_9ZZZZ</name>
<protein>
    <submittedName>
        <fullName evidence="1">Uncharacterized protein</fullName>
    </submittedName>
</protein>
<evidence type="ECO:0000313" key="1">
    <source>
        <dbReference type="EMBL" id="VAW55038.1"/>
    </source>
</evidence>